<dbReference type="STRING" id="589385.SAMN05421504_11562"/>
<dbReference type="Proteomes" id="UP000199515">
    <property type="component" value="Unassembled WGS sequence"/>
</dbReference>
<proteinExistence type="predicted"/>
<reference evidence="1 2" key="1">
    <citation type="submission" date="2016-10" db="EMBL/GenBank/DDBJ databases">
        <authorList>
            <person name="de Groot N.N."/>
        </authorList>
    </citation>
    <scope>NUCLEOTIDE SEQUENCE [LARGE SCALE GENOMIC DNA]</scope>
    <source>
        <strain evidence="1 2">CPCC 202699</strain>
    </source>
</reference>
<organism evidence="1 2">
    <name type="scientific">Amycolatopsis xylanica</name>
    <dbReference type="NCBI Taxonomy" id="589385"/>
    <lineage>
        <taxon>Bacteria</taxon>
        <taxon>Bacillati</taxon>
        <taxon>Actinomycetota</taxon>
        <taxon>Actinomycetes</taxon>
        <taxon>Pseudonocardiales</taxon>
        <taxon>Pseudonocardiaceae</taxon>
        <taxon>Amycolatopsis</taxon>
    </lineage>
</organism>
<dbReference type="OrthoDB" id="3619557at2"/>
<sequence length="154" mass="17612">MTKPPLHRRGTYAVIDGVIYEASYPLGRRTVYLNYWGAENPNPALYQWDEEARHWVGEVPVNRCTAVFEVNPTAKYRGHRVYVETFSDSGLARAKYGDRNGAWATANGFIEENKYEFFKNIPVGELQDYAEDRRDLLFPAWRTANFAEPAGGAQ</sequence>
<keyword evidence="2" id="KW-1185">Reference proteome</keyword>
<name>A0A1H3SSK4_9PSEU</name>
<evidence type="ECO:0000313" key="1">
    <source>
        <dbReference type="EMBL" id="SDZ40658.1"/>
    </source>
</evidence>
<protein>
    <submittedName>
        <fullName evidence="1">Uncharacterized protein</fullName>
    </submittedName>
</protein>
<dbReference type="AlphaFoldDB" id="A0A1H3SSK4"/>
<accession>A0A1H3SSK4</accession>
<dbReference type="EMBL" id="FNON01000015">
    <property type="protein sequence ID" value="SDZ40658.1"/>
    <property type="molecule type" value="Genomic_DNA"/>
</dbReference>
<dbReference type="RefSeq" id="WP_091299658.1">
    <property type="nucleotide sequence ID" value="NZ_FNON01000015.1"/>
</dbReference>
<evidence type="ECO:0000313" key="2">
    <source>
        <dbReference type="Proteomes" id="UP000199515"/>
    </source>
</evidence>
<gene>
    <name evidence="1" type="ORF">SAMN05421504_11562</name>
</gene>